<protein>
    <submittedName>
        <fullName evidence="2">Uncharacterized protein</fullName>
    </submittedName>
</protein>
<feature type="compositionally biased region" description="Polar residues" evidence="1">
    <location>
        <begin position="130"/>
        <end position="149"/>
    </location>
</feature>
<reference evidence="2" key="1">
    <citation type="journal article" date="2019" name="bioRxiv">
        <title>The Genome of the Zebra Mussel, Dreissena polymorpha: A Resource for Invasive Species Research.</title>
        <authorList>
            <person name="McCartney M.A."/>
            <person name="Auch B."/>
            <person name="Kono T."/>
            <person name="Mallez S."/>
            <person name="Zhang Y."/>
            <person name="Obille A."/>
            <person name="Becker A."/>
            <person name="Abrahante J.E."/>
            <person name="Garbe J."/>
            <person name="Badalamenti J.P."/>
            <person name="Herman A."/>
            <person name="Mangelson H."/>
            <person name="Liachko I."/>
            <person name="Sullivan S."/>
            <person name="Sone E.D."/>
            <person name="Koren S."/>
            <person name="Silverstein K.A.T."/>
            <person name="Beckman K.B."/>
            <person name="Gohl D.M."/>
        </authorList>
    </citation>
    <scope>NUCLEOTIDE SEQUENCE</scope>
    <source>
        <strain evidence="2">Duluth1</strain>
        <tissue evidence="2">Whole animal</tissue>
    </source>
</reference>
<sequence length="163" mass="18304">MFDSKYRKIEKKSMTVPSEILAFKMLRKANISKDERLLVLTGMNYDNKKTLYEVAKKSLKKLKGGEGASSSQQDSFKLEPAFLAANEEAFIAAGYSRIRSGYRGNYSNNRGGSWKQEKGWRPNMRDNQRGEFSTDSCKNGYTKNINPTGQDGKPLTGKSCGSF</sequence>
<dbReference type="EMBL" id="JAIWYP010000005">
    <property type="protein sequence ID" value="KAH3816147.1"/>
    <property type="molecule type" value="Genomic_DNA"/>
</dbReference>
<dbReference type="Proteomes" id="UP000828390">
    <property type="component" value="Unassembled WGS sequence"/>
</dbReference>
<accession>A0A9D4GFX9</accession>
<proteinExistence type="predicted"/>
<dbReference type="AlphaFoldDB" id="A0A9D4GFX9"/>
<feature type="compositionally biased region" description="Basic and acidic residues" evidence="1">
    <location>
        <begin position="115"/>
        <end position="129"/>
    </location>
</feature>
<keyword evidence="3" id="KW-1185">Reference proteome</keyword>
<gene>
    <name evidence="2" type="ORF">DPMN_117656</name>
</gene>
<evidence type="ECO:0000313" key="2">
    <source>
        <dbReference type="EMBL" id="KAH3816147.1"/>
    </source>
</evidence>
<reference evidence="2" key="2">
    <citation type="submission" date="2020-11" db="EMBL/GenBank/DDBJ databases">
        <authorList>
            <person name="McCartney M.A."/>
            <person name="Auch B."/>
            <person name="Kono T."/>
            <person name="Mallez S."/>
            <person name="Becker A."/>
            <person name="Gohl D.M."/>
            <person name="Silverstein K.A.T."/>
            <person name="Koren S."/>
            <person name="Bechman K.B."/>
            <person name="Herman A."/>
            <person name="Abrahante J.E."/>
            <person name="Garbe J."/>
        </authorList>
    </citation>
    <scope>NUCLEOTIDE SEQUENCE</scope>
    <source>
        <strain evidence="2">Duluth1</strain>
        <tissue evidence="2">Whole animal</tissue>
    </source>
</reference>
<organism evidence="2 3">
    <name type="scientific">Dreissena polymorpha</name>
    <name type="common">Zebra mussel</name>
    <name type="synonym">Mytilus polymorpha</name>
    <dbReference type="NCBI Taxonomy" id="45954"/>
    <lineage>
        <taxon>Eukaryota</taxon>
        <taxon>Metazoa</taxon>
        <taxon>Spiralia</taxon>
        <taxon>Lophotrochozoa</taxon>
        <taxon>Mollusca</taxon>
        <taxon>Bivalvia</taxon>
        <taxon>Autobranchia</taxon>
        <taxon>Heteroconchia</taxon>
        <taxon>Euheterodonta</taxon>
        <taxon>Imparidentia</taxon>
        <taxon>Neoheterodontei</taxon>
        <taxon>Myida</taxon>
        <taxon>Dreissenoidea</taxon>
        <taxon>Dreissenidae</taxon>
        <taxon>Dreissena</taxon>
    </lineage>
</organism>
<evidence type="ECO:0000313" key="3">
    <source>
        <dbReference type="Proteomes" id="UP000828390"/>
    </source>
</evidence>
<name>A0A9D4GFX9_DREPO</name>
<comment type="caution">
    <text evidence="2">The sequence shown here is derived from an EMBL/GenBank/DDBJ whole genome shotgun (WGS) entry which is preliminary data.</text>
</comment>
<evidence type="ECO:0000256" key="1">
    <source>
        <dbReference type="SAM" id="MobiDB-lite"/>
    </source>
</evidence>
<feature type="region of interest" description="Disordered" evidence="1">
    <location>
        <begin position="106"/>
        <end position="163"/>
    </location>
</feature>